<dbReference type="GO" id="GO:0016020">
    <property type="term" value="C:membrane"/>
    <property type="evidence" value="ECO:0007669"/>
    <property type="project" value="InterPro"/>
</dbReference>
<feature type="domain" description="EamA" evidence="2">
    <location>
        <begin position="1"/>
        <end position="127"/>
    </location>
</feature>
<keyword evidence="1" id="KW-0472">Membrane</keyword>
<feature type="transmembrane region" description="Helical" evidence="1">
    <location>
        <begin position="57"/>
        <end position="79"/>
    </location>
</feature>
<gene>
    <name evidence="3" type="ORF">AVJ23_02335</name>
</gene>
<evidence type="ECO:0000313" key="4">
    <source>
        <dbReference type="Proteomes" id="UP000054396"/>
    </source>
</evidence>
<dbReference type="EMBL" id="LPXO01000001">
    <property type="protein sequence ID" value="KUF12849.1"/>
    <property type="molecule type" value="Genomic_DNA"/>
</dbReference>
<feature type="transmembrane region" description="Helical" evidence="1">
    <location>
        <begin position="85"/>
        <end position="104"/>
    </location>
</feature>
<keyword evidence="1" id="KW-0812">Transmembrane</keyword>
<feature type="transmembrane region" description="Helical" evidence="1">
    <location>
        <begin position="137"/>
        <end position="154"/>
    </location>
</feature>
<evidence type="ECO:0000256" key="1">
    <source>
        <dbReference type="SAM" id="Phobius"/>
    </source>
</evidence>
<protein>
    <submittedName>
        <fullName evidence="3">Transporter</fullName>
    </submittedName>
</protein>
<dbReference type="InterPro" id="IPR037185">
    <property type="entry name" value="EmrE-like"/>
</dbReference>
<sequence>MLLGFFLFAACDIQAKVLTETLNPFQVVWLRNIGLCLGVLVMLALRGTHLLRTTNPVLQVMRGLVAAVSAACFIFALRYVPLADAVAVSFVAPFMVTVLGALLLREPVGPRRWGAVAVGFLGMLIVIRPGYGVFHPAILLVVLAAMAFSARQILSRWLSGGDGVATTVAYTSLTATAAASLVQPFVWTTPTDPGVWALIVGLAVTAGLGEVFVIRALDVAQAVVLAPLQYTMILWGTFYGYMVYSDLPDAWTLGGCAVIVASGLYTLHRERQVARRAAG</sequence>
<reference evidence="3 4" key="1">
    <citation type="submission" date="2015-12" db="EMBL/GenBank/DDBJ databases">
        <authorList>
            <person name="Shamseldin A."/>
            <person name="Moawad H."/>
            <person name="Abd El-Rahim W.M."/>
            <person name="Sadowsky M.J."/>
        </authorList>
    </citation>
    <scope>NUCLEOTIDE SEQUENCE [LARGE SCALE GENOMIC DNA]</scope>
    <source>
        <strain evidence="3 4">SJ5A-1</strain>
    </source>
</reference>
<organism evidence="3 4">
    <name type="scientific">Pseudoponticoccus marisrubri</name>
    <dbReference type="NCBI Taxonomy" id="1685382"/>
    <lineage>
        <taxon>Bacteria</taxon>
        <taxon>Pseudomonadati</taxon>
        <taxon>Pseudomonadota</taxon>
        <taxon>Alphaproteobacteria</taxon>
        <taxon>Rhodobacterales</taxon>
        <taxon>Roseobacteraceae</taxon>
        <taxon>Pseudoponticoccus</taxon>
    </lineage>
</organism>
<dbReference type="Gene3D" id="1.10.3730.20">
    <property type="match status" value="1"/>
</dbReference>
<evidence type="ECO:0000259" key="2">
    <source>
        <dbReference type="Pfam" id="PF00892"/>
    </source>
</evidence>
<keyword evidence="4" id="KW-1185">Reference proteome</keyword>
<feature type="transmembrane region" description="Helical" evidence="1">
    <location>
        <begin position="224"/>
        <end position="244"/>
    </location>
</feature>
<feature type="transmembrane region" description="Helical" evidence="1">
    <location>
        <begin position="250"/>
        <end position="267"/>
    </location>
</feature>
<accession>A0A0W7WQM3</accession>
<proteinExistence type="predicted"/>
<dbReference type="Pfam" id="PF00892">
    <property type="entry name" value="EamA"/>
    <property type="match status" value="1"/>
</dbReference>
<dbReference type="PANTHER" id="PTHR22911">
    <property type="entry name" value="ACYL-MALONYL CONDENSING ENZYME-RELATED"/>
    <property type="match status" value="1"/>
</dbReference>
<feature type="transmembrane region" description="Helical" evidence="1">
    <location>
        <begin position="113"/>
        <end position="131"/>
    </location>
</feature>
<dbReference type="AlphaFoldDB" id="A0A0W7WQM3"/>
<feature type="transmembrane region" description="Helical" evidence="1">
    <location>
        <begin position="163"/>
        <end position="182"/>
    </location>
</feature>
<evidence type="ECO:0000313" key="3">
    <source>
        <dbReference type="EMBL" id="KUF12849.1"/>
    </source>
</evidence>
<feature type="transmembrane region" description="Helical" evidence="1">
    <location>
        <begin position="25"/>
        <end position="45"/>
    </location>
</feature>
<dbReference type="InterPro" id="IPR000620">
    <property type="entry name" value="EamA_dom"/>
</dbReference>
<comment type="caution">
    <text evidence="3">The sequence shown here is derived from an EMBL/GenBank/DDBJ whole genome shotgun (WGS) entry which is preliminary data.</text>
</comment>
<dbReference type="PANTHER" id="PTHR22911:SF103">
    <property type="entry name" value="BLR2811 PROTEIN"/>
    <property type="match status" value="1"/>
</dbReference>
<name>A0A0W7WQM3_9RHOB</name>
<keyword evidence="1" id="KW-1133">Transmembrane helix</keyword>
<dbReference type="Proteomes" id="UP000054396">
    <property type="component" value="Unassembled WGS sequence"/>
</dbReference>
<dbReference type="SUPFAM" id="SSF103481">
    <property type="entry name" value="Multidrug resistance efflux transporter EmrE"/>
    <property type="match status" value="2"/>
</dbReference>
<feature type="transmembrane region" description="Helical" evidence="1">
    <location>
        <begin position="194"/>
        <end position="217"/>
    </location>
</feature>